<feature type="region of interest" description="Disordered" evidence="1">
    <location>
        <begin position="269"/>
        <end position="337"/>
    </location>
</feature>
<gene>
    <name evidence="2" type="ORF">PILCRDRAFT_695407</name>
</gene>
<evidence type="ECO:0000313" key="3">
    <source>
        <dbReference type="Proteomes" id="UP000054166"/>
    </source>
</evidence>
<dbReference type="InParanoid" id="A0A0C3F4B4"/>
<sequence>MPFRHFRAQLAIVFARIYYFMSSQPPNPSVLTLLPDSTLEDSVRTWCGNAVVAENVGYARHAQVQSIVHSKSNNGKNHEDIMFEVNVDGRTSWVLTDRNAGGRDGTSSHSPSPSDSRADLTASLSSNVAYDRVVVPAYGKRVAINSWIDDDPVLVCSIKIPPDTPLSLAELAGLLPLVSSRAKLYNPVSKQCYWYARAIYESIRKKYPASEVTVGEAYSKRGKHARVLPVPCHVSKEDLKFIEESWSARILDISKVETISQMRENIRAAEETAQTSKTEAAEAKTEAEEAKKNEEKALRKAEEEMQKAEEERRNTVTARRNEETALRKAEEETTKRLELEEELRHLRAQFGVPVRA</sequence>
<protein>
    <submittedName>
        <fullName evidence="2">Uncharacterized protein</fullName>
    </submittedName>
</protein>
<evidence type="ECO:0000256" key="1">
    <source>
        <dbReference type="SAM" id="MobiDB-lite"/>
    </source>
</evidence>
<name>A0A0C3F4B4_PILCF</name>
<accession>A0A0C3F4B4</accession>
<reference evidence="2 3" key="1">
    <citation type="submission" date="2014-04" db="EMBL/GenBank/DDBJ databases">
        <authorList>
            <consortium name="DOE Joint Genome Institute"/>
            <person name="Kuo A."/>
            <person name="Tarkka M."/>
            <person name="Buscot F."/>
            <person name="Kohler A."/>
            <person name="Nagy L.G."/>
            <person name="Floudas D."/>
            <person name="Copeland A."/>
            <person name="Barry K.W."/>
            <person name="Cichocki N."/>
            <person name="Veneault-Fourrey C."/>
            <person name="LaButti K."/>
            <person name="Lindquist E.A."/>
            <person name="Lipzen A."/>
            <person name="Lundell T."/>
            <person name="Morin E."/>
            <person name="Murat C."/>
            <person name="Sun H."/>
            <person name="Tunlid A."/>
            <person name="Henrissat B."/>
            <person name="Grigoriev I.V."/>
            <person name="Hibbett D.S."/>
            <person name="Martin F."/>
            <person name="Nordberg H.P."/>
            <person name="Cantor M.N."/>
            <person name="Hua S.X."/>
        </authorList>
    </citation>
    <scope>NUCLEOTIDE SEQUENCE [LARGE SCALE GENOMIC DNA]</scope>
    <source>
        <strain evidence="2 3">F 1598</strain>
    </source>
</reference>
<dbReference type="EMBL" id="KN833056">
    <property type="protein sequence ID" value="KIM74711.1"/>
    <property type="molecule type" value="Genomic_DNA"/>
</dbReference>
<feature type="compositionally biased region" description="Basic and acidic residues" evidence="1">
    <location>
        <begin position="279"/>
        <end position="337"/>
    </location>
</feature>
<dbReference type="AlphaFoldDB" id="A0A0C3F4B4"/>
<feature type="region of interest" description="Disordered" evidence="1">
    <location>
        <begin position="96"/>
        <end position="120"/>
    </location>
</feature>
<proteinExistence type="predicted"/>
<reference evidence="3" key="2">
    <citation type="submission" date="2015-01" db="EMBL/GenBank/DDBJ databases">
        <title>Evolutionary Origins and Diversification of the Mycorrhizal Mutualists.</title>
        <authorList>
            <consortium name="DOE Joint Genome Institute"/>
            <consortium name="Mycorrhizal Genomics Consortium"/>
            <person name="Kohler A."/>
            <person name="Kuo A."/>
            <person name="Nagy L.G."/>
            <person name="Floudas D."/>
            <person name="Copeland A."/>
            <person name="Barry K.W."/>
            <person name="Cichocki N."/>
            <person name="Veneault-Fourrey C."/>
            <person name="LaButti K."/>
            <person name="Lindquist E.A."/>
            <person name="Lipzen A."/>
            <person name="Lundell T."/>
            <person name="Morin E."/>
            <person name="Murat C."/>
            <person name="Riley R."/>
            <person name="Ohm R."/>
            <person name="Sun H."/>
            <person name="Tunlid A."/>
            <person name="Henrissat B."/>
            <person name="Grigoriev I.V."/>
            <person name="Hibbett D.S."/>
            <person name="Martin F."/>
        </authorList>
    </citation>
    <scope>NUCLEOTIDE SEQUENCE [LARGE SCALE GENOMIC DNA]</scope>
    <source>
        <strain evidence="3">F 1598</strain>
    </source>
</reference>
<evidence type="ECO:0000313" key="2">
    <source>
        <dbReference type="EMBL" id="KIM74711.1"/>
    </source>
</evidence>
<keyword evidence="3" id="KW-1185">Reference proteome</keyword>
<organism evidence="2 3">
    <name type="scientific">Piloderma croceum (strain F 1598)</name>
    <dbReference type="NCBI Taxonomy" id="765440"/>
    <lineage>
        <taxon>Eukaryota</taxon>
        <taxon>Fungi</taxon>
        <taxon>Dikarya</taxon>
        <taxon>Basidiomycota</taxon>
        <taxon>Agaricomycotina</taxon>
        <taxon>Agaricomycetes</taxon>
        <taxon>Agaricomycetidae</taxon>
        <taxon>Atheliales</taxon>
        <taxon>Atheliaceae</taxon>
        <taxon>Piloderma</taxon>
    </lineage>
</organism>
<dbReference type="HOGENOM" id="CLU_066692_0_0_1"/>
<dbReference type="Proteomes" id="UP000054166">
    <property type="component" value="Unassembled WGS sequence"/>
</dbReference>